<keyword evidence="3" id="KW-1185">Reference proteome</keyword>
<organism evidence="2 3">
    <name type="scientific">Portunus trituberculatus</name>
    <name type="common">Swimming crab</name>
    <name type="synonym">Neptunus trituberculatus</name>
    <dbReference type="NCBI Taxonomy" id="210409"/>
    <lineage>
        <taxon>Eukaryota</taxon>
        <taxon>Metazoa</taxon>
        <taxon>Ecdysozoa</taxon>
        <taxon>Arthropoda</taxon>
        <taxon>Crustacea</taxon>
        <taxon>Multicrustacea</taxon>
        <taxon>Malacostraca</taxon>
        <taxon>Eumalacostraca</taxon>
        <taxon>Eucarida</taxon>
        <taxon>Decapoda</taxon>
        <taxon>Pleocyemata</taxon>
        <taxon>Brachyura</taxon>
        <taxon>Eubrachyura</taxon>
        <taxon>Portunoidea</taxon>
        <taxon>Portunidae</taxon>
        <taxon>Portuninae</taxon>
        <taxon>Portunus</taxon>
    </lineage>
</organism>
<gene>
    <name evidence="2" type="ORF">E2C01_024172</name>
</gene>
<reference evidence="2 3" key="1">
    <citation type="submission" date="2019-05" db="EMBL/GenBank/DDBJ databases">
        <title>Another draft genome of Portunus trituberculatus and its Hox gene families provides insights of decapod evolution.</title>
        <authorList>
            <person name="Jeong J.-H."/>
            <person name="Song I."/>
            <person name="Kim S."/>
            <person name="Choi T."/>
            <person name="Kim D."/>
            <person name="Ryu S."/>
            <person name="Kim W."/>
        </authorList>
    </citation>
    <scope>NUCLEOTIDE SEQUENCE [LARGE SCALE GENOMIC DNA]</scope>
    <source>
        <tissue evidence="2">Muscle</tissue>
    </source>
</reference>
<dbReference type="AlphaFoldDB" id="A0A5B7E9M6"/>
<dbReference type="Proteomes" id="UP000324222">
    <property type="component" value="Unassembled WGS sequence"/>
</dbReference>
<evidence type="ECO:0000313" key="2">
    <source>
        <dbReference type="EMBL" id="MPC30900.1"/>
    </source>
</evidence>
<evidence type="ECO:0000256" key="1">
    <source>
        <dbReference type="SAM" id="MobiDB-lite"/>
    </source>
</evidence>
<evidence type="ECO:0000313" key="3">
    <source>
        <dbReference type="Proteomes" id="UP000324222"/>
    </source>
</evidence>
<proteinExistence type="predicted"/>
<name>A0A5B7E9M6_PORTR</name>
<sequence>MGCRRAGREEKLRGSSVMGGSGGPAPHCFTRPGGVAGGVMVPHPVLAMNKGHLRTRVYGLDQIASWPEAGLCQD</sequence>
<accession>A0A5B7E9M6</accession>
<dbReference type="EMBL" id="VSRR010002335">
    <property type="protein sequence ID" value="MPC30900.1"/>
    <property type="molecule type" value="Genomic_DNA"/>
</dbReference>
<feature type="region of interest" description="Disordered" evidence="1">
    <location>
        <begin position="1"/>
        <end position="26"/>
    </location>
</feature>
<protein>
    <submittedName>
        <fullName evidence="2">Uncharacterized protein</fullName>
    </submittedName>
</protein>
<comment type="caution">
    <text evidence="2">The sequence shown here is derived from an EMBL/GenBank/DDBJ whole genome shotgun (WGS) entry which is preliminary data.</text>
</comment>
<feature type="compositionally biased region" description="Basic and acidic residues" evidence="1">
    <location>
        <begin position="1"/>
        <end position="13"/>
    </location>
</feature>